<dbReference type="RefSeq" id="WP_277834320.1">
    <property type="nucleotide sequence ID" value="NZ_JARQZE010000012.1"/>
</dbReference>
<evidence type="ECO:0000313" key="1">
    <source>
        <dbReference type="EMBL" id="MFD1265266.1"/>
    </source>
</evidence>
<gene>
    <name evidence="1" type="ORF">ACFQ4M_16970</name>
</gene>
<dbReference type="EMBL" id="JBHTMC010000032">
    <property type="protein sequence ID" value="MFD1265266.1"/>
    <property type="molecule type" value="Genomic_DNA"/>
</dbReference>
<evidence type="ECO:0000313" key="2">
    <source>
        <dbReference type="Proteomes" id="UP001597158"/>
    </source>
</evidence>
<sequence length="99" mass="11167">MSSELVDTFERAASGGRNVTELAPILERLAAALERPPLPPDRILWDAERVGEYLGVSPRTVAEKWAHKPGFPKAITLGGERAMKRWKAKEVMDWAERQR</sequence>
<reference evidence="2" key="1">
    <citation type="journal article" date="2019" name="Int. J. Syst. Evol. Microbiol.">
        <title>The Global Catalogue of Microorganisms (GCM) 10K type strain sequencing project: providing services to taxonomists for standard genome sequencing and annotation.</title>
        <authorList>
            <consortium name="The Broad Institute Genomics Platform"/>
            <consortium name="The Broad Institute Genome Sequencing Center for Infectious Disease"/>
            <person name="Wu L."/>
            <person name="Ma J."/>
        </authorList>
    </citation>
    <scope>NUCLEOTIDE SEQUENCE [LARGE SCALE GENOMIC DNA]</scope>
    <source>
        <strain evidence="2">CCUG 48884</strain>
    </source>
</reference>
<accession>A0ABW3WH22</accession>
<organism evidence="1 2">
    <name type="scientific">Thauera mechernichensis</name>
    <dbReference type="NCBI Taxonomy" id="82788"/>
    <lineage>
        <taxon>Bacteria</taxon>
        <taxon>Pseudomonadati</taxon>
        <taxon>Pseudomonadota</taxon>
        <taxon>Betaproteobacteria</taxon>
        <taxon>Rhodocyclales</taxon>
        <taxon>Zoogloeaceae</taxon>
        <taxon>Thauera</taxon>
    </lineage>
</organism>
<keyword evidence="2" id="KW-1185">Reference proteome</keyword>
<protein>
    <submittedName>
        <fullName evidence="1">Helix-turn-helix transcriptional regulator</fullName>
    </submittedName>
</protein>
<dbReference type="Proteomes" id="UP001597158">
    <property type="component" value="Unassembled WGS sequence"/>
</dbReference>
<name>A0ABW3WH22_9RHOO</name>
<proteinExistence type="predicted"/>
<comment type="caution">
    <text evidence="1">The sequence shown here is derived from an EMBL/GenBank/DDBJ whole genome shotgun (WGS) entry which is preliminary data.</text>
</comment>